<feature type="signal peptide" evidence="8">
    <location>
        <begin position="1"/>
        <end position="17"/>
    </location>
</feature>
<evidence type="ECO:0000256" key="2">
    <source>
        <dbReference type="ARBA" id="ARBA00022448"/>
    </source>
</evidence>
<evidence type="ECO:0000256" key="6">
    <source>
        <dbReference type="ARBA" id="ARBA00023237"/>
    </source>
</evidence>
<dbReference type="KEGG" id="ten:LPB136_04800"/>
<evidence type="ECO:0000256" key="3">
    <source>
        <dbReference type="ARBA" id="ARBA00022452"/>
    </source>
</evidence>
<dbReference type="Pfam" id="PF07715">
    <property type="entry name" value="Plug"/>
    <property type="match status" value="1"/>
</dbReference>
<evidence type="ECO:0000313" key="10">
    <source>
        <dbReference type="EMBL" id="APG64719.1"/>
    </source>
</evidence>
<comment type="subcellular location">
    <subcellularLocation>
        <location evidence="1 7">Cell outer membrane</location>
        <topology evidence="1 7">Multi-pass membrane protein</topology>
    </subcellularLocation>
</comment>
<dbReference type="InterPro" id="IPR036942">
    <property type="entry name" value="Beta-barrel_TonB_sf"/>
</dbReference>
<dbReference type="GO" id="GO:0009279">
    <property type="term" value="C:cell outer membrane"/>
    <property type="evidence" value="ECO:0007669"/>
    <property type="project" value="UniProtKB-SubCell"/>
</dbReference>
<evidence type="ECO:0000256" key="5">
    <source>
        <dbReference type="ARBA" id="ARBA00023136"/>
    </source>
</evidence>
<feature type="chain" id="PRO_5011956143" evidence="8">
    <location>
        <begin position="18"/>
        <end position="816"/>
    </location>
</feature>
<evidence type="ECO:0000256" key="4">
    <source>
        <dbReference type="ARBA" id="ARBA00022692"/>
    </source>
</evidence>
<comment type="similarity">
    <text evidence="7">Belongs to the TonB-dependent receptor family.</text>
</comment>
<keyword evidence="3 7" id="KW-1134">Transmembrane beta strand</keyword>
<dbReference type="OrthoDB" id="1108759at2"/>
<dbReference type="AlphaFoldDB" id="A0A1L3JHW8"/>
<dbReference type="RefSeq" id="WP_072555043.1">
    <property type="nucleotide sequence ID" value="NZ_CP018155.1"/>
</dbReference>
<evidence type="ECO:0000256" key="8">
    <source>
        <dbReference type="SAM" id="SignalP"/>
    </source>
</evidence>
<dbReference type="SUPFAM" id="SSF56935">
    <property type="entry name" value="Porins"/>
    <property type="match status" value="1"/>
</dbReference>
<protein>
    <submittedName>
        <fullName evidence="10">TonB-dependent receptor</fullName>
    </submittedName>
</protein>
<keyword evidence="11" id="KW-1185">Reference proteome</keyword>
<dbReference type="STRING" id="1850252.LPB136_04800"/>
<keyword evidence="5 7" id="KW-0472">Membrane</keyword>
<dbReference type="InterPro" id="IPR008969">
    <property type="entry name" value="CarboxyPept-like_regulatory"/>
</dbReference>
<dbReference type="EMBL" id="CP018155">
    <property type="protein sequence ID" value="APG64719.1"/>
    <property type="molecule type" value="Genomic_DNA"/>
</dbReference>
<dbReference type="InterPro" id="IPR037066">
    <property type="entry name" value="Plug_dom_sf"/>
</dbReference>
<gene>
    <name evidence="10" type="ORF">LPB136_04800</name>
</gene>
<keyword evidence="2 7" id="KW-0813">Transport</keyword>
<dbReference type="SUPFAM" id="SSF49464">
    <property type="entry name" value="Carboxypeptidase regulatory domain-like"/>
    <property type="match status" value="1"/>
</dbReference>
<dbReference type="PROSITE" id="PS52016">
    <property type="entry name" value="TONB_DEPENDENT_REC_3"/>
    <property type="match status" value="1"/>
</dbReference>
<dbReference type="Gene3D" id="2.40.170.20">
    <property type="entry name" value="TonB-dependent receptor, beta-barrel domain"/>
    <property type="match status" value="1"/>
</dbReference>
<sequence>MKHILLLFILIPSVLFAQKTATIKGKLTNKYNAPIEGVAISYQGKGTITDKEGRYQFTIPIRKTVAVTFTHVSYKSVSKKFTARGVKTFTYSPTLRFKTEEIEEVIVRNRKKEAEGITTISTEKVKNLIGANAGVENVLMTLPGVSNNNELSTQYNVRGGNFDENLVYVNGIEIYRPFLVRSGQQEGLSFINSHMIQNINFSAGGFQAKYGDKLSSVLDITYRKPTEFGAQIDMSLLGGSATIEGTLLNNKLSAILGIRYRDNSLFVNSKQTDVNFRPKFTDVQTFLSYEVNEKLSLNFLGNFSLNDYNYKPLSRRTRFGTVVDPLELIVYYDGQEKDSYQTLFGAFSADYQVNENLNITATVSSFNTQEEEYFDIAASYNLGEVDSNIGSDNFGDVQFSEGIGSQINHARNDLDALITNVQVKATLKDGKNEWRAGVKYQTENIKDRIREWEIIDSLGFSIRPSHHNIGNNQPYTPFTGPIEPFQDIRAENDVDINRVSGFVQFSRKTMLNEHQVWFNAGVRAQSWSVNAEGFSEEDHFIFSPRGQFAIKPDWDKDMLFRISGGWYSQPPFYKELRDNNGEVNPEVKAQKSIHIVAGNEYSFRLWERPFKLTTELHYKNLSDVNSYTVDNVRIRYRADNVTNAYAYGLDVRLNGEFVPGSESWVSLGYLKTEENINNQGYIARPTDQRLKVGILFQDYVPNLPDLKAYLNLVYNTGLPGGSPAYADVYQFQNRLKDYKRADIGVSYVFADAKKQYKTGFLSNFKELTAGLELFNMFDILNSNTNTWVRDVYSKQQYGIPNFMTGRVLNFKVGMKF</sequence>
<dbReference type="Proteomes" id="UP000181898">
    <property type="component" value="Chromosome"/>
</dbReference>
<evidence type="ECO:0000256" key="1">
    <source>
        <dbReference type="ARBA" id="ARBA00004571"/>
    </source>
</evidence>
<dbReference type="Pfam" id="PF13715">
    <property type="entry name" value="CarbopepD_reg_2"/>
    <property type="match status" value="1"/>
</dbReference>
<evidence type="ECO:0000313" key="11">
    <source>
        <dbReference type="Proteomes" id="UP000181898"/>
    </source>
</evidence>
<feature type="domain" description="TonB-dependent receptor plug" evidence="9">
    <location>
        <begin position="114"/>
        <end position="212"/>
    </location>
</feature>
<dbReference type="Gene3D" id="2.60.40.1120">
    <property type="entry name" value="Carboxypeptidase-like, regulatory domain"/>
    <property type="match status" value="1"/>
</dbReference>
<reference evidence="10 11" key="1">
    <citation type="submission" date="2016-11" db="EMBL/GenBank/DDBJ databases">
        <title>Tenacibaculum sp. LPB0136, isolated from marine environment.</title>
        <authorList>
            <person name="Kim E."/>
            <person name="Yi H."/>
        </authorList>
    </citation>
    <scope>NUCLEOTIDE SEQUENCE [LARGE SCALE GENOMIC DNA]</scope>
    <source>
        <strain evidence="10 11">LPB0136</strain>
    </source>
</reference>
<organism evidence="10 11">
    <name type="scientific">Tenacibaculum todarodis</name>
    <dbReference type="NCBI Taxonomy" id="1850252"/>
    <lineage>
        <taxon>Bacteria</taxon>
        <taxon>Pseudomonadati</taxon>
        <taxon>Bacteroidota</taxon>
        <taxon>Flavobacteriia</taxon>
        <taxon>Flavobacteriales</taxon>
        <taxon>Flavobacteriaceae</taxon>
        <taxon>Tenacibaculum</taxon>
    </lineage>
</organism>
<evidence type="ECO:0000256" key="7">
    <source>
        <dbReference type="PROSITE-ProRule" id="PRU01360"/>
    </source>
</evidence>
<dbReference type="InterPro" id="IPR039426">
    <property type="entry name" value="TonB-dep_rcpt-like"/>
</dbReference>
<keyword evidence="6 7" id="KW-0998">Cell outer membrane</keyword>
<name>A0A1L3JHW8_9FLAO</name>
<keyword evidence="10" id="KW-0675">Receptor</keyword>
<accession>A0A1L3JHW8</accession>
<keyword evidence="4 7" id="KW-0812">Transmembrane</keyword>
<evidence type="ECO:0000259" key="9">
    <source>
        <dbReference type="Pfam" id="PF07715"/>
    </source>
</evidence>
<keyword evidence="8" id="KW-0732">Signal</keyword>
<dbReference type="InterPro" id="IPR012910">
    <property type="entry name" value="Plug_dom"/>
</dbReference>
<proteinExistence type="inferred from homology"/>
<dbReference type="Gene3D" id="2.170.130.10">
    <property type="entry name" value="TonB-dependent receptor, plug domain"/>
    <property type="match status" value="1"/>
</dbReference>